<reference evidence="4 5" key="1">
    <citation type="submission" date="2022-06" db="EMBL/GenBank/DDBJ databases">
        <title>Fructobacillus taiwanensis sp. nov., isolated from the honeybee.</title>
        <authorList>
            <person name="Chen Y.-S."/>
            <person name="Wang L.-T."/>
            <person name="Lee Y.-S."/>
            <person name="Chang Y.-C."/>
            <person name="Wu H.-C."/>
            <person name="Liao C.-Y."/>
            <person name="Chen W.-H."/>
            <person name="Deng J.-N."/>
            <person name="Wang Y.-H."/>
        </authorList>
    </citation>
    <scope>NUCLEOTIDE SEQUENCE [LARGE SCALE GENOMIC DNA]</scope>
    <source>
        <strain evidence="4 5">W13</strain>
    </source>
</reference>
<protein>
    <submittedName>
        <fullName evidence="4">TetR/AcrR family transcriptional regulator</fullName>
    </submittedName>
</protein>
<dbReference type="InterPro" id="IPR001647">
    <property type="entry name" value="HTH_TetR"/>
</dbReference>
<dbReference type="InterPro" id="IPR009057">
    <property type="entry name" value="Homeodomain-like_sf"/>
</dbReference>
<organism evidence="4 5">
    <name type="scientific">Fructobacillus apis</name>
    <dbReference type="NCBI Taxonomy" id="2935017"/>
    <lineage>
        <taxon>Bacteria</taxon>
        <taxon>Bacillati</taxon>
        <taxon>Bacillota</taxon>
        <taxon>Bacilli</taxon>
        <taxon>Lactobacillales</taxon>
        <taxon>Lactobacillaceae</taxon>
        <taxon>Fructobacillus</taxon>
    </lineage>
</organism>
<evidence type="ECO:0000313" key="5">
    <source>
        <dbReference type="Proteomes" id="UP001523234"/>
    </source>
</evidence>
<dbReference type="Proteomes" id="UP001523234">
    <property type="component" value="Unassembled WGS sequence"/>
</dbReference>
<evidence type="ECO:0000259" key="3">
    <source>
        <dbReference type="PROSITE" id="PS50977"/>
    </source>
</evidence>
<evidence type="ECO:0000256" key="1">
    <source>
        <dbReference type="ARBA" id="ARBA00023125"/>
    </source>
</evidence>
<feature type="domain" description="HTH tetR-type" evidence="3">
    <location>
        <begin position="11"/>
        <end position="71"/>
    </location>
</feature>
<evidence type="ECO:0000313" key="4">
    <source>
        <dbReference type="EMBL" id="MCO0832385.1"/>
    </source>
</evidence>
<name>A0ABT0ZQX3_9LACO</name>
<proteinExistence type="predicted"/>
<keyword evidence="1 2" id="KW-0238">DNA-binding</keyword>
<feature type="DNA-binding region" description="H-T-H motif" evidence="2">
    <location>
        <begin position="34"/>
        <end position="53"/>
    </location>
</feature>
<accession>A0ABT0ZQX3</accession>
<dbReference type="PROSITE" id="PS50977">
    <property type="entry name" value="HTH_TETR_2"/>
    <property type="match status" value="1"/>
</dbReference>
<comment type="caution">
    <text evidence="4">The sequence shown here is derived from an EMBL/GenBank/DDBJ whole genome shotgun (WGS) entry which is preliminary data.</text>
</comment>
<dbReference type="RefSeq" id="WP_252443501.1">
    <property type="nucleotide sequence ID" value="NZ_JAMWYK010000005.1"/>
</dbReference>
<dbReference type="Pfam" id="PF00440">
    <property type="entry name" value="TetR_N"/>
    <property type="match status" value="1"/>
</dbReference>
<dbReference type="EMBL" id="JAMWYK010000005">
    <property type="protein sequence ID" value="MCO0832385.1"/>
    <property type="molecule type" value="Genomic_DNA"/>
</dbReference>
<gene>
    <name evidence="4" type="ORF">NFX39_04740</name>
</gene>
<dbReference type="SUPFAM" id="SSF46689">
    <property type="entry name" value="Homeodomain-like"/>
    <property type="match status" value="1"/>
</dbReference>
<dbReference type="Gene3D" id="1.10.357.10">
    <property type="entry name" value="Tetracycline Repressor, domain 2"/>
    <property type="match status" value="1"/>
</dbReference>
<keyword evidence="5" id="KW-1185">Reference proteome</keyword>
<evidence type="ECO:0000256" key="2">
    <source>
        <dbReference type="PROSITE-ProRule" id="PRU00335"/>
    </source>
</evidence>
<sequence>MPKEMFLNLKDEKRVHLEGCLIRLFSKKDLLNISVKDVVEEAGIPRGSFYTYFEDLEDAYLHVLKIVLEEVHPKKSEKDPFKKTKEFLKAAEKTAYRDFFLHYYEMNEPILLAQKRIPQEAFGQPLEDWLAGIAVHQLVYDYFKDEDKQEQVLQRLDELKDYFEGK</sequence>